<evidence type="ECO:0000259" key="2">
    <source>
        <dbReference type="Pfam" id="PF15936"/>
    </source>
</evidence>
<reference evidence="3" key="1">
    <citation type="submission" date="2022-08" db="EMBL/GenBank/DDBJ databases">
        <title>Genome sequencing of akame (Lates japonicus).</title>
        <authorList>
            <person name="Hashiguchi Y."/>
            <person name="Takahashi H."/>
        </authorList>
    </citation>
    <scope>NUCLEOTIDE SEQUENCE</scope>
    <source>
        <strain evidence="3">Kochi</strain>
    </source>
</reference>
<name>A0AAD3M2Y0_LATJO</name>
<feature type="region of interest" description="Disordered" evidence="1">
    <location>
        <begin position="106"/>
        <end position="138"/>
    </location>
</feature>
<dbReference type="InterPro" id="IPR031847">
    <property type="entry name" value="PDLI1-4/Zasp-like_mid"/>
</dbReference>
<keyword evidence="4" id="KW-1185">Reference proteome</keyword>
<feature type="non-terminal residue" evidence="3">
    <location>
        <position position="225"/>
    </location>
</feature>
<sequence length="225" mass="24728">MGGVLAAYALEYAHYSISSSTFSDQTVICGLVPELKLQSSPIQALNVRRIWRLQRNLPTPSPSLHSRPARSPDNGHSRPNNDHSYGYGKRNRTLSTTIRWDFKAATNGTRSLPEQDGGLSINTTHSPEPPIHSPVGRNGFDTQSDVYKMLQDYEEPVSEPKQSGSFKYLQGILEAEDGGVSPTERMRNLKSPVRSPIPKLGSPIPSPMSGLQKLPQCTRCCNGIV</sequence>
<dbReference type="Pfam" id="PF15936">
    <property type="entry name" value="DUF4749"/>
    <property type="match status" value="1"/>
</dbReference>
<gene>
    <name evidence="3" type="ORF">AKAME5_000098500</name>
</gene>
<evidence type="ECO:0000313" key="4">
    <source>
        <dbReference type="Proteomes" id="UP001279410"/>
    </source>
</evidence>
<comment type="caution">
    <text evidence="3">The sequence shown here is derived from an EMBL/GenBank/DDBJ whole genome shotgun (WGS) entry which is preliminary data.</text>
</comment>
<feature type="region of interest" description="Disordered" evidence="1">
    <location>
        <begin position="57"/>
        <end position="89"/>
    </location>
</feature>
<organism evidence="3 4">
    <name type="scientific">Lates japonicus</name>
    <name type="common">Japanese lates</name>
    <dbReference type="NCBI Taxonomy" id="270547"/>
    <lineage>
        <taxon>Eukaryota</taxon>
        <taxon>Metazoa</taxon>
        <taxon>Chordata</taxon>
        <taxon>Craniata</taxon>
        <taxon>Vertebrata</taxon>
        <taxon>Euteleostomi</taxon>
        <taxon>Actinopterygii</taxon>
        <taxon>Neopterygii</taxon>
        <taxon>Teleostei</taxon>
        <taxon>Neoteleostei</taxon>
        <taxon>Acanthomorphata</taxon>
        <taxon>Carangaria</taxon>
        <taxon>Carangaria incertae sedis</taxon>
        <taxon>Centropomidae</taxon>
        <taxon>Lates</taxon>
    </lineage>
</organism>
<proteinExistence type="predicted"/>
<feature type="domain" description="PDZ and LIM" evidence="2">
    <location>
        <begin position="109"/>
        <end position="176"/>
    </location>
</feature>
<dbReference type="AlphaFoldDB" id="A0AAD3M2Y0"/>
<evidence type="ECO:0000256" key="1">
    <source>
        <dbReference type="SAM" id="MobiDB-lite"/>
    </source>
</evidence>
<feature type="region of interest" description="Disordered" evidence="1">
    <location>
        <begin position="188"/>
        <end position="212"/>
    </location>
</feature>
<accession>A0AAD3M2Y0</accession>
<dbReference type="EMBL" id="BRZM01000002">
    <property type="protein sequence ID" value="GLD46648.1"/>
    <property type="molecule type" value="Genomic_DNA"/>
</dbReference>
<dbReference type="Proteomes" id="UP001279410">
    <property type="component" value="Unassembled WGS sequence"/>
</dbReference>
<protein>
    <submittedName>
        <fullName evidence="3">PDZ and LIM domain protein 4</fullName>
    </submittedName>
</protein>
<evidence type="ECO:0000313" key="3">
    <source>
        <dbReference type="EMBL" id="GLD46648.1"/>
    </source>
</evidence>